<evidence type="ECO:0000256" key="5">
    <source>
        <dbReference type="ARBA" id="ARBA00022741"/>
    </source>
</evidence>
<keyword evidence="4 10" id="KW-0808">Transferase</keyword>
<dbReference type="Gene3D" id="3.30.565.10">
    <property type="entry name" value="Histidine kinase-like ATPase, C-terminal domain"/>
    <property type="match status" value="1"/>
</dbReference>
<evidence type="ECO:0000256" key="1">
    <source>
        <dbReference type="ARBA" id="ARBA00000085"/>
    </source>
</evidence>
<dbReference type="GO" id="GO:0016020">
    <property type="term" value="C:membrane"/>
    <property type="evidence" value="ECO:0007669"/>
    <property type="project" value="InterPro"/>
</dbReference>
<dbReference type="EC" id="2.7.13.3" evidence="2"/>
<dbReference type="InterPro" id="IPR050482">
    <property type="entry name" value="Sensor_HK_TwoCompSys"/>
</dbReference>
<dbReference type="EMBL" id="CACRSQ010000003">
    <property type="protein sequence ID" value="VYS88772.1"/>
    <property type="molecule type" value="Genomic_DNA"/>
</dbReference>
<evidence type="ECO:0000313" key="10">
    <source>
        <dbReference type="EMBL" id="VYS88772.1"/>
    </source>
</evidence>
<dbReference type="SUPFAM" id="SSF55874">
    <property type="entry name" value="ATPase domain of HSP90 chaperone/DNA topoisomerase II/histidine kinase"/>
    <property type="match status" value="1"/>
</dbReference>
<sequence>MSVLIDKFVLLLFILPLLSRESGTMPVIAFLTAFTASCFLSLKNEEKLSFAVSGFYGVLCLFLPVFSIFLPLFCYDCTRTRQKFPGAILIVASVPFFMDRPFFLRMDLMLSLLLSLFLAVRTQKLEKMREEFKKLRDDSMELNLLLNKKNQYLMEKQETEVHLATLKERNRIAREIHDNVGHMLSRSILQLGALKALNHDSSLSAPLSELHKTLNTAMDSIRTSVHGLQESSVSLRDSVAEIIHGYPEYTVDLEYDISEPPPQNLQFCFAAIIKEAFTNASKHSDAARIRLVLREHPSFYQLLFEDDGSTAPKSYSSGMGLLNMKERIESFHGTINITFERGFKIFITVPRNTASYQPGGKS</sequence>
<dbReference type="GO" id="GO:0005524">
    <property type="term" value="F:ATP binding"/>
    <property type="evidence" value="ECO:0007669"/>
    <property type="project" value="UniProtKB-KW"/>
</dbReference>
<dbReference type="Pfam" id="PF07730">
    <property type="entry name" value="HisKA_3"/>
    <property type="match status" value="1"/>
</dbReference>
<dbReference type="RefSeq" id="WP_006568961.1">
    <property type="nucleotide sequence ID" value="NZ_BAABZP010000001.1"/>
</dbReference>
<dbReference type="GO" id="GO:0000155">
    <property type="term" value="F:phosphorelay sensor kinase activity"/>
    <property type="evidence" value="ECO:0007669"/>
    <property type="project" value="InterPro"/>
</dbReference>
<evidence type="ECO:0000259" key="9">
    <source>
        <dbReference type="Pfam" id="PF07730"/>
    </source>
</evidence>
<name>A0A6N2S6G5_9FIRM</name>
<dbReference type="AlphaFoldDB" id="A0A6N2S6G5"/>
<proteinExistence type="predicted"/>
<evidence type="ECO:0000256" key="2">
    <source>
        <dbReference type="ARBA" id="ARBA00012438"/>
    </source>
</evidence>
<dbReference type="InterPro" id="IPR011712">
    <property type="entry name" value="Sig_transdc_His_kin_sub3_dim/P"/>
</dbReference>
<dbReference type="GO" id="GO:0046983">
    <property type="term" value="F:protein dimerization activity"/>
    <property type="evidence" value="ECO:0007669"/>
    <property type="project" value="InterPro"/>
</dbReference>
<dbReference type="PANTHER" id="PTHR24421:SF10">
    <property type="entry name" value="NITRATE_NITRITE SENSOR PROTEIN NARQ"/>
    <property type="match status" value="1"/>
</dbReference>
<feature type="domain" description="Signal transduction histidine kinase subgroup 3 dimerisation and phosphoacceptor" evidence="9">
    <location>
        <begin position="168"/>
        <end position="231"/>
    </location>
</feature>
<keyword evidence="3" id="KW-0597">Phosphoprotein</keyword>
<evidence type="ECO:0000256" key="3">
    <source>
        <dbReference type="ARBA" id="ARBA00022553"/>
    </source>
</evidence>
<keyword evidence="8" id="KW-0902">Two-component regulatory system</keyword>
<evidence type="ECO:0000256" key="4">
    <source>
        <dbReference type="ARBA" id="ARBA00022679"/>
    </source>
</evidence>
<dbReference type="CDD" id="cd16917">
    <property type="entry name" value="HATPase_UhpB-NarQ-NarX-like"/>
    <property type="match status" value="1"/>
</dbReference>
<dbReference type="PANTHER" id="PTHR24421">
    <property type="entry name" value="NITRATE/NITRITE SENSOR PROTEIN NARX-RELATED"/>
    <property type="match status" value="1"/>
</dbReference>
<keyword evidence="7" id="KW-0067">ATP-binding</keyword>
<keyword evidence="6 10" id="KW-0418">Kinase</keyword>
<organism evidence="10">
    <name type="scientific">Anaerostipes caccae</name>
    <dbReference type="NCBI Taxonomy" id="105841"/>
    <lineage>
        <taxon>Bacteria</taxon>
        <taxon>Bacillati</taxon>
        <taxon>Bacillota</taxon>
        <taxon>Clostridia</taxon>
        <taxon>Lachnospirales</taxon>
        <taxon>Lachnospiraceae</taxon>
        <taxon>Anaerostipes</taxon>
    </lineage>
</organism>
<gene>
    <name evidence="10" type="primary">desK</name>
    <name evidence="10" type="ORF">ACLFYP115_00797</name>
</gene>
<evidence type="ECO:0000256" key="7">
    <source>
        <dbReference type="ARBA" id="ARBA00022840"/>
    </source>
</evidence>
<reference evidence="10" key="1">
    <citation type="submission" date="2019-11" db="EMBL/GenBank/DDBJ databases">
        <authorList>
            <person name="Feng L."/>
        </authorList>
    </citation>
    <scope>NUCLEOTIDE SEQUENCE</scope>
    <source>
        <strain evidence="10">AcaccaeLFYP115</strain>
    </source>
</reference>
<dbReference type="InterPro" id="IPR036890">
    <property type="entry name" value="HATPase_C_sf"/>
</dbReference>
<keyword evidence="5" id="KW-0547">Nucleotide-binding</keyword>
<protein>
    <recommendedName>
        <fullName evidence="2">histidine kinase</fullName>
        <ecNumber evidence="2">2.7.13.3</ecNumber>
    </recommendedName>
</protein>
<evidence type="ECO:0000256" key="8">
    <source>
        <dbReference type="ARBA" id="ARBA00023012"/>
    </source>
</evidence>
<comment type="catalytic activity">
    <reaction evidence="1">
        <text>ATP + protein L-histidine = ADP + protein N-phospho-L-histidine.</text>
        <dbReference type="EC" id="2.7.13.3"/>
    </reaction>
</comment>
<dbReference type="Gene3D" id="1.20.5.1930">
    <property type="match status" value="1"/>
</dbReference>
<accession>A0A6N2S6G5</accession>
<evidence type="ECO:0000256" key="6">
    <source>
        <dbReference type="ARBA" id="ARBA00022777"/>
    </source>
</evidence>